<gene>
    <name evidence="1" type="ORF">HKW67_00080</name>
</gene>
<sequence>MPPLLRAERHCGGARCRQVLLVERPTAALREARATILATAPSYQDQAAAEHGLTAAEGRSYALSVIPKNPDRVTRLPARRRREFEAHLRKKLAGARQRLSVGAAPSLAALTLPEEEPLTPRRRAELAILGAGCGACRGNCCRGGGDHAYHGEDSMARYLLRHPGREDDAVIADYLGHVPARTMSTGCIYQESGGCSLPRDMRADICNQFFCDGLNEIRFLYGDGRPVRAFFVHYDGTMLHGGQFVEIPEVAD</sequence>
<evidence type="ECO:0000313" key="2">
    <source>
        <dbReference type="Proteomes" id="UP000500938"/>
    </source>
</evidence>
<dbReference type="AlphaFoldDB" id="A0A6M4IIZ9"/>
<dbReference type="EMBL" id="CP053085">
    <property type="protein sequence ID" value="QJR34025.1"/>
    <property type="molecule type" value="Genomic_DNA"/>
</dbReference>
<protein>
    <submittedName>
        <fullName evidence="1">Uncharacterized protein</fullName>
    </submittedName>
</protein>
<organism evidence="1 2">
    <name type="scientific">Gemmatimonas groenlandica</name>
    <dbReference type="NCBI Taxonomy" id="2732249"/>
    <lineage>
        <taxon>Bacteria</taxon>
        <taxon>Pseudomonadati</taxon>
        <taxon>Gemmatimonadota</taxon>
        <taxon>Gemmatimonadia</taxon>
        <taxon>Gemmatimonadales</taxon>
        <taxon>Gemmatimonadaceae</taxon>
        <taxon>Gemmatimonas</taxon>
    </lineage>
</organism>
<dbReference type="KEGG" id="ggr:HKW67_00080"/>
<dbReference type="Proteomes" id="UP000500938">
    <property type="component" value="Chromosome"/>
</dbReference>
<reference evidence="1 2" key="1">
    <citation type="submission" date="2020-05" db="EMBL/GenBank/DDBJ databases">
        <title>Complete genome sequence of Gemmatimonas greenlandica TET16.</title>
        <authorList>
            <person name="Zeng Y."/>
        </authorList>
    </citation>
    <scope>NUCLEOTIDE SEQUENCE [LARGE SCALE GENOMIC DNA]</scope>
    <source>
        <strain evidence="1 2">TET16</strain>
    </source>
</reference>
<accession>A0A6M4IIZ9</accession>
<name>A0A6M4IIZ9_9BACT</name>
<dbReference type="RefSeq" id="WP_171223451.1">
    <property type="nucleotide sequence ID" value="NZ_CP053085.1"/>
</dbReference>
<evidence type="ECO:0000313" key="1">
    <source>
        <dbReference type="EMBL" id="QJR34025.1"/>
    </source>
</evidence>
<keyword evidence="2" id="KW-1185">Reference proteome</keyword>
<proteinExistence type="predicted"/>